<dbReference type="Proteomes" id="UP000013827">
    <property type="component" value="Unassembled WGS sequence"/>
</dbReference>
<proteinExistence type="predicted"/>
<sequence>MHLPLRPNLTVSIAANGKNVPMPRYLKFCQDYNEEACCIPGHDLENQVQFENLIDGLGPGCKNPMMYPAIRYFYCLGYTRDKGDGSDTQVISICQDFVEQALWHNETRRQYEECGVMKYNECPESMSDFDPYQCGDDLVIPTIFWSSATEFMNYMSPPGLYDFEFEVVPDADAVDESGEPTCWKPRQSECLQPGEQRGPASAKRGAEVAQRRRRGGELWLHRSHASLLEKGVKRVVTTCGLTPSSSSSGIAALAQVGPDAPICDDEHPNILRLPLRLVVGFLRQPVVIWQIRLPPVLCEAAEQRSDECLAVRWSLSRVLWKRYNAAQ</sequence>
<evidence type="ECO:0000313" key="2">
    <source>
        <dbReference type="EnsemblProtists" id="EOD31753"/>
    </source>
</evidence>
<evidence type="ECO:0000313" key="3">
    <source>
        <dbReference type="Proteomes" id="UP000013827"/>
    </source>
</evidence>
<dbReference type="RefSeq" id="XP_005784182.1">
    <property type="nucleotide sequence ID" value="XM_005784125.1"/>
</dbReference>
<dbReference type="KEGG" id="ehx:EMIHUDRAFT_112576"/>
<reference evidence="3" key="1">
    <citation type="journal article" date="2013" name="Nature">
        <title>Pan genome of the phytoplankton Emiliania underpins its global distribution.</title>
        <authorList>
            <person name="Read B.A."/>
            <person name="Kegel J."/>
            <person name="Klute M.J."/>
            <person name="Kuo A."/>
            <person name="Lefebvre S.C."/>
            <person name="Maumus F."/>
            <person name="Mayer C."/>
            <person name="Miller J."/>
            <person name="Monier A."/>
            <person name="Salamov A."/>
            <person name="Young J."/>
            <person name="Aguilar M."/>
            <person name="Claverie J.M."/>
            <person name="Frickenhaus S."/>
            <person name="Gonzalez K."/>
            <person name="Herman E.K."/>
            <person name="Lin Y.C."/>
            <person name="Napier J."/>
            <person name="Ogata H."/>
            <person name="Sarno A.F."/>
            <person name="Shmutz J."/>
            <person name="Schroeder D."/>
            <person name="de Vargas C."/>
            <person name="Verret F."/>
            <person name="von Dassow P."/>
            <person name="Valentin K."/>
            <person name="Van de Peer Y."/>
            <person name="Wheeler G."/>
            <person name="Dacks J.B."/>
            <person name="Delwiche C.F."/>
            <person name="Dyhrman S.T."/>
            <person name="Glockner G."/>
            <person name="John U."/>
            <person name="Richards T."/>
            <person name="Worden A.Z."/>
            <person name="Zhang X."/>
            <person name="Grigoriev I.V."/>
            <person name="Allen A.E."/>
            <person name="Bidle K."/>
            <person name="Borodovsky M."/>
            <person name="Bowler C."/>
            <person name="Brownlee C."/>
            <person name="Cock J.M."/>
            <person name="Elias M."/>
            <person name="Gladyshev V.N."/>
            <person name="Groth M."/>
            <person name="Guda C."/>
            <person name="Hadaegh A."/>
            <person name="Iglesias-Rodriguez M.D."/>
            <person name="Jenkins J."/>
            <person name="Jones B.M."/>
            <person name="Lawson T."/>
            <person name="Leese F."/>
            <person name="Lindquist E."/>
            <person name="Lobanov A."/>
            <person name="Lomsadze A."/>
            <person name="Malik S.B."/>
            <person name="Marsh M.E."/>
            <person name="Mackinder L."/>
            <person name="Mock T."/>
            <person name="Mueller-Roeber B."/>
            <person name="Pagarete A."/>
            <person name="Parker M."/>
            <person name="Probert I."/>
            <person name="Quesneville H."/>
            <person name="Raines C."/>
            <person name="Rensing S.A."/>
            <person name="Riano-Pachon D.M."/>
            <person name="Richier S."/>
            <person name="Rokitta S."/>
            <person name="Shiraiwa Y."/>
            <person name="Soanes D.M."/>
            <person name="van der Giezen M."/>
            <person name="Wahlund T.M."/>
            <person name="Williams B."/>
            <person name="Wilson W."/>
            <person name="Wolfe G."/>
            <person name="Wurch L.L."/>
        </authorList>
    </citation>
    <scope>NUCLEOTIDE SEQUENCE</scope>
</reference>
<dbReference type="PaxDb" id="2903-EOD31753"/>
<evidence type="ECO:0000256" key="1">
    <source>
        <dbReference type="SAM" id="MobiDB-lite"/>
    </source>
</evidence>
<keyword evidence="3" id="KW-1185">Reference proteome</keyword>
<reference evidence="2" key="2">
    <citation type="submission" date="2024-10" db="UniProtKB">
        <authorList>
            <consortium name="EnsemblProtists"/>
        </authorList>
    </citation>
    <scope>IDENTIFICATION</scope>
</reference>
<organism evidence="2 3">
    <name type="scientific">Emiliania huxleyi (strain CCMP1516)</name>
    <dbReference type="NCBI Taxonomy" id="280463"/>
    <lineage>
        <taxon>Eukaryota</taxon>
        <taxon>Haptista</taxon>
        <taxon>Haptophyta</taxon>
        <taxon>Prymnesiophyceae</taxon>
        <taxon>Isochrysidales</taxon>
        <taxon>Noelaerhabdaceae</taxon>
        <taxon>Emiliania</taxon>
    </lineage>
</organism>
<name>A0A0D3K7L8_EMIH1</name>
<accession>A0A0D3K7L8</accession>
<feature type="region of interest" description="Disordered" evidence="1">
    <location>
        <begin position="176"/>
        <end position="207"/>
    </location>
</feature>
<dbReference type="EnsemblProtists" id="EOD31753">
    <property type="protein sequence ID" value="EOD31753"/>
    <property type="gene ID" value="EMIHUDRAFT_112576"/>
</dbReference>
<dbReference type="GeneID" id="17277026"/>
<dbReference type="AlphaFoldDB" id="A0A0D3K7L8"/>
<dbReference type="HOGENOM" id="CLU_851094_0_0_1"/>
<protein>
    <submittedName>
        <fullName evidence="2">Uncharacterized protein</fullName>
    </submittedName>
</protein>